<dbReference type="EMBL" id="CM000133">
    <property type="protein sequence ID" value="EAZ05949.1"/>
    <property type="molecule type" value="Genomic_DNA"/>
</dbReference>
<dbReference type="HOGENOM" id="CLU_2041922_0_0_1"/>
<evidence type="ECO:0000256" key="1">
    <source>
        <dbReference type="SAM" id="MobiDB-lite"/>
    </source>
</evidence>
<evidence type="ECO:0000313" key="2">
    <source>
        <dbReference type="EMBL" id="EAZ05949.1"/>
    </source>
</evidence>
<name>A2YS88_ORYSI</name>
<organism evidence="2 3">
    <name type="scientific">Oryza sativa subsp. indica</name>
    <name type="common">Rice</name>
    <dbReference type="NCBI Taxonomy" id="39946"/>
    <lineage>
        <taxon>Eukaryota</taxon>
        <taxon>Viridiplantae</taxon>
        <taxon>Streptophyta</taxon>
        <taxon>Embryophyta</taxon>
        <taxon>Tracheophyta</taxon>
        <taxon>Spermatophyta</taxon>
        <taxon>Magnoliopsida</taxon>
        <taxon>Liliopsida</taxon>
        <taxon>Poales</taxon>
        <taxon>Poaceae</taxon>
        <taxon>BOP clade</taxon>
        <taxon>Oryzoideae</taxon>
        <taxon>Oryzeae</taxon>
        <taxon>Oryzinae</taxon>
        <taxon>Oryza</taxon>
        <taxon>Oryza sativa</taxon>
    </lineage>
</organism>
<keyword evidence="3" id="KW-1185">Reference proteome</keyword>
<protein>
    <submittedName>
        <fullName evidence="2">Uncharacterized protein</fullName>
    </submittedName>
</protein>
<dbReference type="AlphaFoldDB" id="A2YS88"/>
<reference evidence="2 3" key="1">
    <citation type="journal article" date="2005" name="PLoS Biol.">
        <title>The genomes of Oryza sativa: a history of duplications.</title>
        <authorList>
            <person name="Yu J."/>
            <person name="Wang J."/>
            <person name="Lin W."/>
            <person name="Li S."/>
            <person name="Li H."/>
            <person name="Zhou J."/>
            <person name="Ni P."/>
            <person name="Dong W."/>
            <person name="Hu S."/>
            <person name="Zeng C."/>
            <person name="Zhang J."/>
            <person name="Zhang Y."/>
            <person name="Li R."/>
            <person name="Xu Z."/>
            <person name="Li S."/>
            <person name="Li X."/>
            <person name="Zheng H."/>
            <person name="Cong L."/>
            <person name="Lin L."/>
            <person name="Yin J."/>
            <person name="Geng J."/>
            <person name="Li G."/>
            <person name="Shi J."/>
            <person name="Liu J."/>
            <person name="Lv H."/>
            <person name="Li J."/>
            <person name="Wang J."/>
            <person name="Deng Y."/>
            <person name="Ran L."/>
            <person name="Shi X."/>
            <person name="Wang X."/>
            <person name="Wu Q."/>
            <person name="Li C."/>
            <person name="Ren X."/>
            <person name="Wang J."/>
            <person name="Wang X."/>
            <person name="Li D."/>
            <person name="Liu D."/>
            <person name="Zhang X."/>
            <person name="Ji Z."/>
            <person name="Zhao W."/>
            <person name="Sun Y."/>
            <person name="Zhang Z."/>
            <person name="Bao J."/>
            <person name="Han Y."/>
            <person name="Dong L."/>
            <person name="Ji J."/>
            <person name="Chen P."/>
            <person name="Wu S."/>
            <person name="Liu J."/>
            <person name="Xiao Y."/>
            <person name="Bu D."/>
            <person name="Tan J."/>
            <person name="Yang L."/>
            <person name="Ye C."/>
            <person name="Zhang J."/>
            <person name="Xu J."/>
            <person name="Zhou Y."/>
            <person name="Yu Y."/>
            <person name="Zhang B."/>
            <person name="Zhuang S."/>
            <person name="Wei H."/>
            <person name="Liu B."/>
            <person name="Lei M."/>
            <person name="Yu H."/>
            <person name="Li Y."/>
            <person name="Xu H."/>
            <person name="Wei S."/>
            <person name="He X."/>
            <person name="Fang L."/>
            <person name="Zhang Z."/>
            <person name="Zhang Y."/>
            <person name="Huang X."/>
            <person name="Su Z."/>
            <person name="Tong W."/>
            <person name="Li J."/>
            <person name="Tong Z."/>
            <person name="Li S."/>
            <person name="Ye J."/>
            <person name="Wang L."/>
            <person name="Fang L."/>
            <person name="Lei T."/>
            <person name="Chen C."/>
            <person name="Chen H."/>
            <person name="Xu Z."/>
            <person name="Li H."/>
            <person name="Huang H."/>
            <person name="Zhang F."/>
            <person name="Xu H."/>
            <person name="Li N."/>
            <person name="Zhao C."/>
            <person name="Li S."/>
            <person name="Dong L."/>
            <person name="Huang Y."/>
            <person name="Li L."/>
            <person name="Xi Y."/>
            <person name="Qi Q."/>
            <person name="Li W."/>
            <person name="Zhang B."/>
            <person name="Hu W."/>
            <person name="Zhang Y."/>
            <person name="Tian X."/>
            <person name="Jiao Y."/>
            <person name="Liang X."/>
            <person name="Jin J."/>
            <person name="Gao L."/>
            <person name="Zheng W."/>
            <person name="Hao B."/>
            <person name="Liu S."/>
            <person name="Wang W."/>
            <person name="Yuan L."/>
            <person name="Cao M."/>
            <person name="McDermott J."/>
            <person name="Samudrala R."/>
            <person name="Wang J."/>
            <person name="Wong G.K."/>
            <person name="Yang H."/>
        </authorList>
    </citation>
    <scope>NUCLEOTIDE SEQUENCE [LARGE SCALE GENOMIC DNA]</scope>
    <source>
        <strain evidence="3">cv. 93-11</strain>
    </source>
</reference>
<evidence type="ECO:0000313" key="3">
    <source>
        <dbReference type="Proteomes" id="UP000007015"/>
    </source>
</evidence>
<dbReference type="Proteomes" id="UP000007015">
    <property type="component" value="Chromosome 8"/>
</dbReference>
<dbReference type="Gramene" id="BGIOSGA027478-TA">
    <property type="protein sequence ID" value="BGIOSGA027478-PA"/>
    <property type="gene ID" value="BGIOSGA027478"/>
</dbReference>
<sequence>MEQVPEAGGAQAPEEVHPIIPKNEGVNGVQVERVAAARPSSTLSARADAGDDEPTCVPIGFMRVPPKPTNQPRDGSQARRARIVTTHARAREVIHAHRHTRYYMTGKEHFPCPSPAGMPVY</sequence>
<gene>
    <name evidence="2" type="ORF">OsI_28189</name>
</gene>
<accession>A2YS88</accession>
<feature type="region of interest" description="Disordered" evidence="1">
    <location>
        <begin position="1"/>
        <end position="79"/>
    </location>
</feature>
<proteinExistence type="predicted"/>